<proteinExistence type="predicted"/>
<comment type="caution">
    <text evidence="1">The sequence shown here is derived from an EMBL/GenBank/DDBJ whole genome shotgun (WGS) entry which is preliminary data.</text>
</comment>
<gene>
    <name evidence="1" type="ORF">LCGC14_1489330</name>
</gene>
<evidence type="ECO:0000313" key="1">
    <source>
        <dbReference type="EMBL" id="KKM65626.1"/>
    </source>
</evidence>
<organism evidence="1">
    <name type="scientific">marine sediment metagenome</name>
    <dbReference type="NCBI Taxonomy" id="412755"/>
    <lineage>
        <taxon>unclassified sequences</taxon>
        <taxon>metagenomes</taxon>
        <taxon>ecological metagenomes</taxon>
    </lineage>
</organism>
<sequence>MVRSETQQYDEFDIHYHREKITKRINDIIRISRAIEHHRQKIKEIKQRG</sequence>
<protein>
    <submittedName>
        <fullName evidence="1">Uncharacterized protein</fullName>
    </submittedName>
</protein>
<accession>A0A0F9JT22</accession>
<dbReference type="AlphaFoldDB" id="A0A0F9JT22"/>
<reference evidence="1" key="1">
    <citation type="journal article" date="2015" name="Nature">
        <title>Complex archaea that bridge the gap between prokaryotes and eukaryotes.</title>
        <authorList>
            <person name="Spang A."/>
            <person name="Saw J.H."/>
            <person name="Jorgensen S.L."/>
            <person name="Zaremba-Niedzwiedzka K."/>
            <person name="Martijn J."/>
            <person name="Lind A.E."/>
            <person name="van Eijk R."/>
            <person name="Schleper C."/>
            <person name="Guy L."/>
            <person name="Ettema T.J."/>
        </authorList>
    </citation>
    <scope>NUCLEOTIDE SEQUENCE</scope>
</reference>
<dbReference type="EMBL" id="LAZR01010692">
    <property type="protein sequence ID" value="KKM65626.1"/>
    <property type="molecule type" value="Genomic_DNA"/>
</dbReference>
<name>A0A0F9JT22_9ZZZZ</name>